<reference evidence="1 2" key="1">
    <citation type="journal article" date="2018" name="Sci. Rep.">
        <title>Genomic signatures of local adaptation to the degree of environmental predictability in rotifers.</title>
        <authorList>
            <person name="Franch-Gras L."/>
            <person name="Hahn C."/>
            <person name="Garcia-Roger E.M."/>
            <person name="Carmona M.J."/>
            <person name="Serra M."/>
            <person name="Gomez A."/>
        </authorList>
    </citation>
    <scope>NUCLEOTIDE SEQUENCE [LARGE SCALE GENOMIC DNA]</scope>
    <source>
        <strain evidence="1">HYR1</strain>
    </source>
</reference>
<name>A0A3M7RHK3_BRAPC</name>
<dbReference type="EMBL" id="REGN01003406">
    <property type="protein sequence ID" value="RNA22755.1"/>
    <property type="molecule type" value="Genomic_DNA"/>
</dbReference>
<protein>
    <submittedName>
        <fullName evidence="1">Uncharacterized protein</fullName>
    </submittedName>
</protein>
<dbReference type="Proteomes" id="UP000276133">
    <property type="component" value="Unassembled WGS sequence"/>
</dbReference>
<sequence length="213" mass="23721">MSGSSVSSTRPRTCLLIGSDYGHLLGQKRPQMLQINAVSHDDDQRVGPLPATALNVFDYELVANNTAIFVIIKKYRILEHLAMQSSETGLAHQREHLGHIGTRLAKVANLVGRIWKIGRVVIADVVVEIFVKCLARFAVRGGLRCFALAWRHICAHNFVLLITEVWRMGTGRRRLQQYADPLIQFVCIHGLVVGILERLGAKQASKHTLKTGL</sequence>
<proteinExistence type="predicted"/>
<evidence type="ECO:0000313" key="1">
    <source>
        <dbReference type="EMBL" id="RNA22755.1"/>
    </source>
</evidence>
<keyword evidence="2" id="KW-1185">Reference proteome</keyword>
<accession>A0A3M7RHK3</accession>
<gene>
    <name evidence="1" type="ORF">BpHYR1_019680</name>
</gene>
<comment type="caution">
    <text evidence="1">The sequence shown here is derived from an EMBL/GenBank/DDBJ whole genome shotgun (WGS) entry which is preliminary data.</text>
</comment>
<organism evidence="1 2">
    <name type="scientific">Brachionus plicatilis</name>
    <name type="common">Marine rotifer</name>
    <name type="synonym">Brachionus muelleri</name>
    <dbReference type="NCBI Taxonomy" id="10195"/>
    <lineage>
        <taxon>Eukaryota</taxon>
        <taxon>Metazoa</taxon>
        <taxon>Spiralia</taxon>
        <taxon>Gnathifera</taxon>
        <taxon>Rotifera</taxon>
        <taxon>Eurotatoria</taxon>
        <taxon>Monogononta</taxon>
        <taxon>Pseudotrocha</taxon>
        <taxon>Ploima</taxon>
        <taxon>Brachionidae</taxon>
        <taxon>Brachionus</taxon>
    </lineage>
</organism>
<evidence type="ECO:0000313" key="2">
    <source>
        <dbReference type="Proteomes" id="UP000276133"/>
    </source>
</evidence>
<dbReference type="AlphaFoldDB" id="A0A3M7RHK3"/>